<gene>
    <name evidence="3" type="ORF">M378DRAFT_128792</name>
</gene>
<dbReference type="EMBL" id="KN818270">
    <property type="protein sequence ID" value="KIL62441.1"/>
    <property type="molecule type" value="Genomic_DNA"/>
</dbReference>
<dbReference type="InterPro" id="IPR041260">
    <property type="entry name" value="Sld7_C"/>
</dbReference>
<feature type="compositionally biased region" description="Basic and acidic residues" evidence="1">
    <location>
        <begin position="210"/>
        <end position="226"/>
    </location>
</feature>
<dbReference type="Pfam" id="PF18596">
    <property type="entry name" value="Sld7_C"/>
    <property type="match status" value="1"/>
</dbReference>
<dbReference type="HOGENOM" id="CLU_037886_0_0_1"/>
<feature type="region of interest" description="Disordered" evidence="1">
    <location>
        <begin position="205"/>
        <end position="229"/>
    </location>
</feature>
<reference evidence="3 4" key="1">
    <citation type="submission" date="2014-04" db="EMBL/GenBank/DDBJ databases">
        <title>Evolutionary Origins and Diversification of the Mycorrhizal Mutualists.</title>
        <authorList>
            <consortium name="DOE Joint Genome Institute"/>
            <consortium name="Mycorrhizal Genomics Consortium"/>
            <person name="Kohler A."/>
            <person name="Kuo A."/>
            <person name="Nagy L.G."/>
            <person name="Floudas D."/>
            <person name="Copeland A."/>
            <person name="Barry K.W."/>
            <person name="Cichocki N."/>
            <person name="Veneault-Fourrey C."/>
            <person name="LaButti K."/>
            <person name="Lindquist E.A."/>
            <person name="Lipzen A."/>
            <person name="Lundell T."/>
            <person name="Morin E."/>
            <person name="Murat C."/>
            <person name="Riley R."/>
            <person name="Ohm R."/>
            <person name="Sun H."/>
            <person name="Tunlid A."/>
            <person name="Henrissat B."/>
            <person name="Grigoriev I.V."/>
            <person name="Hibbett D.S."/>
            <person name="Martin F."/>
        </authorList>
    </citation>
    <scope>NUCLEOTIDE SEQUENCE [LARGE SCALE GENOMIC DNA]</scope>
    <source>
        <strain evidence="3 4">Koide BX008</strain>
    </source>
</reference>
<evidence type="ECO:0000313" key="4">
    <source>
        <dbReference type="Proteomes" id="UP000054549"/>
    </source>
</evidence>
<proteinExistence type="predicted"/>
<keyword evidence="4" id="KW-1185">Reference proteome</keyword>
<evidence type="ECO:0000259" key="2">
    <source>
        <dbReference type="Pfam" id="PF18596"/>
    </source>
</evidence>
<sequence>MNIGSSVAFTTPSKSSVSFSSSHRLLYRGALCLPDSHLTLDGITFCARIDTTSEIRSSYHTPNSNNDNSLLENPLALALETMRGRPTLRFMSTVKLSSIWMDESGGILMDIHPNAILTRIYFENLFCLGMSANKAMEDVFSSLTVQDKGKAKADTVFPEVSELGVKVALGDTDGPETTYIVIFARLNEQDSSEAKPQLQLVVARLTARPPDPRPRPRLPRPDDPIPRKPPLLLVGSKVRQPGIGVLRSVGSSGELDPIQAARELKRVASVGNGLSNRPKRQKLEVCGQGGDGKARFKVPQMPSKTAHLKGKGNAQSTDTDVFGLNVVNGDTSHTEDGNHRDGEIERTNKNVIKKATLDFLAKTKDPCRATFVNRSHPEFKEIFQWVYRGVSFALRVRIKDAPLEPATIQRLVAAHAEMYVGGHGT</sequence>
<feature type="domain" description="Sld7 C-terminal" evidence="2">
    <location>
        <begin position="374"/>
        <end position="420"/>
    </location>
</feature>
<accession>A0A0C2WZY9</accession>
<evidence type="ECO:0000313" key="3">
    <source>
        <dbReference type="EMBL" id="KIL62441.1"/>
    </source>
</evidence>
<dbReference type="AlphaFoldDB" id="A0A0C2WZY9"/>
<dbReference type="InParanoid" id="A0A0C2WZY9"/>
<organism evidence="3 4">
    <name type="scientific">Amanita muscaria (strain Koide BX008)</name>
    <dbReference type="NCBI Taxonomy" id="946122"/>
    <lineage>
        <taxon>Eukaryota</taxon>
        <taxon>Fungi</taxon>
        <taxon>Dikarya</taxon>
        <taxon>Basidiomycota</taxon>
        <taxon>Agaricomycotina</taxon>
        <taxon>Agaricomycetes</taxon>
        <taxon>Agaricomycetidae</taxon>
        <taxon>Agaricales</taxon>
        <taxon>Pluteineae</taxon>
        <taxon>Amanitaceae</taxon>
        <taxon>Amanita</taxon>
    </lineage>
</organism>
<name>A0A0C2WZY9_AMAMK</name>
<evidence type="ECO:0000256" key="1">
    <source>
        <dbReference type="SAM" id="MobiDB-lite"/>
    </source>
</evidence>
<protein>
    <recommendedName>
        <fullName evidence="2">Sld7 C-terminal domain-containing protein</fullName>
    </recommendedName>
</protein>
<dbReference type="Proteomes" id="UP000054549">
    <property type="component" value="Unassembled WGS sequence"/>
</dbReference>
<dbReference type="OrthoDB" id="5599874at2759"/>